<organism evidence="1 2">
    <name type="scientific">Paracoccus sulfuroxidans</name>
    <dbReference type="NCBI Taxonomy" id="384678"/>
    <lineage>
        <taxon>Bacteria</taxon>
        <taxon>Pseudomonadati</taxon>
        <taxon>Pseudomonadota</taxon>
        <taxon>Alphaproteobacteria</taxon>
        <taxon>Rhodobacterales</taxon>
        <taxon>Paracoccaceae</taxon>
        <taxon>Paracoccus</taxon>
    </lineage>
</organism>
<dbReference type="Proteomes" id="UP000316225">
    <property type="component" value="Unassembled WGS sequence"/>
</dbReference>
<accession>A0A562NSJ8</accession>
<protein>
    <submittedName>
        <fullName evidence="1">Uncharacterized protein</fullName>
    </submittedName>
</protein>
<sequence>MTNGSRYLTHVQLVTAAISALKHAGDARTVADLGEAQHFEVDREIYIAAGRFVWELTEGSEFFVDSIAVPPANPATFRIGDENSIFLMRSAGQVVFVTQIGANGAIYREFRWQPGTNRIDTRSTFEPQTEEVQSQLDLTALSLSMMLSLINSPKLVELTDSSQRQERRAANRSLRLPVNAWHKVVWRTAAGRKLAATDNDEHGAKKPLHYRRGHVRTAQSHFAAAFETTLTDTGWAQWIDGRWVGNPAFGVKKAIHAPALDRHGLADFMNRKRQRLGSS</sequence>
<dbReference type="AlphaFoldDB" id="A0A562NSJ8"/>
<comment type="caution">
    <text evidence="1">The sequence shown here is derived from an EMBL/GenBank/DDBJ whole genome shotgun (WGS) entry which is preliminary data.</text>
</comment>
<dbReference type="EMBL" id="VLKU01000004">
    <property type="protein sequence ID" value="TWI35188.1"/>
    <property type="molecule type" value="Genomic_DNA"/>
</dbReference>
<name>A0A562NSJ8_9RHOB</name>
<reference evidence="1 2" key="1">
    <citation type="journal article" date="2015" name="Stand. Genomic Sci.">
        <title>Genomic Encyclopedia of Bacterial and Archaeal Type Strains, Phase III: the genomes of soil and plant-associated and newly described type strains.</title>
        <authorList>
            <person name="Whitman W.B."/>
            <person name="Woyke T."/>
            <person name="Klenk H.P."/>
            <person name="Zhou Y."/>
            <person name="Lilburn T.G."/>
            <person name="Beck B.J."/>
            <person name="De Vos P."/>
            <person name="Vandamme P."/>
            <person name="Eisen J.A."/>
            <person name="Garrity G."/>
            <person name="Hugenholtz P."/>
            <person name="Kyrpides N.C."/>
        </authorList>
    </citation>
    <scope>NUCLEOTIDE SEQUENCE [LARGE SCALE GENOMIC DNA]</scope>
    <source>
        <strain evidence="1 2">CGMCC 1.5364</strain>
    </source>
</reference>
<proteinExistence type="predicted"/>
<evidence type="ECO:0000313" key="1">
    <source>
        <dbReference type="EMBL" id="TWI35188.1"/>
    </source>
</evidence>
<keyword evidence="2" id="KW-1185">Reference proteome</keyword>
<evidence type="ECO:0000313" key="2">
    <source>
        <dbReference type="Proteomes" id="UP000316225"/>
    </source>
</evidence>
<dbReference type="RefSeq" id="WP_145397478.1">
    <property type="nucleotide sequence ID" value="NZ_VLKU01000004.1"/>
</dbReference>
<dbReference type="OrthoDB" id="7866627at2"/>
<gene>
    <name evidence="1" type="ORF">IQ24_01698</name>
</gene>